<evidence type="ECO:0000256" key="6">
    <source>
        <dbReference type="SAM" id="MobiDB-lite"/>
    </source>
</evidence>
<dbReference type="PANTHER" id="PTHR11042:SF178">
    <property type="entry name" value="EUKARYOTIC TRANSLATION INITIATION FACTOR 2-ALPHA KINASE 1"/>
    <property type="match status" value="1"/>
</dbReference>
<dbReference type="GO" id="GO:0005737">
    <property type="term" value="C:cytoplasm"/>
    <property type="evidence" value="ECO:0007669"/>
    <property type="project" value="TreeGrafter"/>
</dbReference>
<dbReference type="Gene3D" id="1.10.510.10">
    <property type="entry name" value="Transferase(Phosphotransferase) domain 1"/>
    <property type="match status" value="1"/>
</dbReference>
<dbReference type="PANTHER" id="PTHR11042">
    <property type="entry name" value="EUKARYOTIC TRANSLATION INITIATION FACTOR 2-ALPHA KINASE EIF2-ALPHA KINASE -RELATED"/>
    <property type="match status" value="1"/>
</dbReference>
<feature type="region of interest" description="Disordered" evidence="6">
    <location>
        <begin position="1"/>
        <end position="20"/>
    </location>
</feature>
<dbReference type="InterPro" id="IPR008271">
    <property type="entry name" value="Ser/Thr_kinase_AS"/>
</dbReference>
<dbReference type="Gene3D" id="3.40.50.300">
    <property type="entry name" value="P-loop containing nucleotide triphosphate hydrolases"/>
    <property type="match status" value="1"/>
</dbReference>
<dbReference type="GO" id="GO:0004674">
    <property type="term" value="F:protein serine/threonine kinase activity"/>
    <property type="evidence" value="ECO:0007669"/>
    <property type="project" value="UniProtKB-EC"/>
</dbReference>
<dbReference type="SUPFAM" id="SSF52540">
    <property type="entry name" value="P-loop containing nucleoside triphosphate hydrolases"/>
    <property type="match status" value="1"/>
</dbReference>
<evidence type="ECO:0000313" key="8">
    <source>
        <dbReference type="EMBL" id="QDT58656.1"/>
    </source>
</evidence>
<keyword evidence="9" id="KW-1185">Reference proteome</keyword>
<dbReference type="SMART" id="SM00220">
    <property type="entry name" value="S_TKc"/>
    <property type="match status" value="1"/>
</dbReference>
<keyword evidence="1 8" id="KW-0808">Transferase</keyword>
<dbReference type="OrthoDB" id="5476445at2"/>
<evidence type="ECO:0000256" key="1">
    <source>
        <dbReference type="ARBA" id="ARBA00022679"/>
    </source>
</evidence>
<evidence type="ECO:0000313" key="9">
    <source>
        <dbReference type="Proteomes" id="UP000315003"/>
    </source>
</evidence>
<gene>
    <name evidence="8" type="primary">pknA_1</name>
    <name evidence="8" type="ORF">SV7mr_11490</name>
</gene>
<keyword evidence="2" id="KW-0547">Nucleotide-binding</keyword>
<accession>A0A517SRB0</accession>
<dbReference type="EC" id="2.7.11.1" evidence="8"/>
<proteinExistence type="inferred from homology"/>
<protein>
    <submittedName>
        <fullName evidence="8">Serine/threonine-protein kinase PknA</fullName>
        <ecNumber evidence="8">2.7.11.1</ecNumber>
    </submittedName>
</protein>
<dbReference type="InterPro" id="IPR000719">
    <property type="entry name" value="Prot_kinase_dom"/>
</dbReference>
<dbReference type="Pfam" id="PF00069">
    <property type="entry name" value="Pkinase"/>
    <property type="match status" value="1"/>
</dbReference>
<dbReference type="Pfam" id="PF13191">
    <property type="entry name" value="AAA_16"/>
    <property type="match status" value="1"/>
</dbReference>
<dbReference type="InterPro" id="IPR011009">
    <property type="entry name" value="Kinase-like_dom_sf"/>
</dbReference>
<dbReference type="InterPro" id="IPR050339">
    <property type="entry name" value="CC_SR_Kinase"/>
</dbReference>
<dbReference type="InterPro" id="IPR027417">
    <property type="entry name" value="P-loop_NTPase"/>
</dbReference>
<dbReference type="EMBL" id="CP036272">
    <property type="protein sequence ID" value="QDT58656.1"/>
    <property type="molecule type" value="Genomic_DNA"/>
</dbReference>
<evidence type="ECO:0000256" key="5">
    <source>
        <dbReference type="ARBA" id="ARBA00037982"/>
    </source>
</evidence>
<organism evidence="8 9">
    <name type="scientific">Stieleria bergensis</name>
    <dbReference type="NCBI Taxonomy" id="2528025"/>
    <lineage>
        <taxon>Bacteria</taxon>
        <taxon>Pseudomonadati</taxon>
        <taxon>Planctomycetota</taxon>
        <taxon>Planctomycetia</taxon>
        <taxon>Pirellulales</taxon>
        <taxon>Pirellulaceae</taxon>
        <taxon>Stieleria</taxon>
    </lineage>
</organism>
<dbReference type="PROSITE" id="PS00108">
    <property type="entry name" value="PROTEIN_KINASE_ST"/>
    <property type="match status" value="1"/>
</dbReference>
<evidence type="ECO:0000259" key="7">
    <source>
        <dbReference type="PROSITE" id="PS50011"/>
    </source>
</evidence>
<name>A0A517SRB0_9BACT</name>
<dbReference type="GO" id="GO:0005524">
    <property type="term" value="F:ATP binding"/>
    <property type="evidence" value="ECO:0007669"/>
    <property type="project" value="UniProtKB-KW"/>
</dbReference>
<comment type="similarity">
    <text evidence="5">Belongs to the protein kinase superfamily. Ser/Thr protein kinase family. GCN2 subfamily.</text>
</comment>
<evidence type="ECO:0000256" key="4">
    <source>
        <dbReference type="ARBA" id="ARBA00022840"/>
    </source>
</evidence>
<dbReference type="SUPFAM" id="SSF56112">
    <property type="entry name" value="Protein kinase-like (PK-like)"/>
    <property type="match status" value="1"/>
</dbReference>
<evidence type="ECO:0000256" key="2">
    <source>
        <dbReference type="ARBA" id="ARBA00022741"/>
    </source>
</evidence>
<evidence type="ECO:0000256" key="3">
    <source>
        <dbReference type="ARBA" id="ARBA00022777"/>
    </source>
</evidence>
<feature type="domain" description="Protein kinase" evidence="7">
    <location>
        <begin position="49"/>
        <end position="322"/>
    </location>
</feature>
<dbReference type="PROSITE" id="PS50011">
    <property type="entry name" value="PROTEIN_KINASE_DOM"/>
    <property type="match status" value="1"/>
</dbReference>
<keyword evidence="4" id="KW-0067">ATP-binding</keyword>
<dbReference type="RefSeq" id="WP_145269944.1">
    <property type="nucleotide sequence ID" value="NZ_CP036272.1"/>
</dbReference>
<dbReference type="Proteomes" id="UP000315003">
    <property type="component" value="Chromosome"/>
</dbReference>
<keyword evidence="3 8" id="KW-0418">Kinase</keyword>
<dbReference type="InterPro" id="IPR041664">
    <property type="entry name" value="AAA_16"/>
</dbReference>
<sequence>MDAPPESPKSNPNDETKVYPRKHGETFLTNALEAKIEPPLVVGEPFGDYLIERLIGYGKAGFVYSATDRVTGQKCALKVLCRLSPQDLYRNKLGFRQMSTVFHPMLMRADRLEVIDEMTVFTMELIEGRTLYEFTQGLVKEPREQAYRQLLGLLYDYSVGLLAIHFANLVHRDIKPMNLMVRDDGRGAIIDYGLVASCDLDTDGHGLRSYIAGTPRYFSPEALWEQSYTPAGDVFSLGLVFLDCVNLVSGREQWLQEGDFDDWVRSERQQVIADAVEGMDGGVPDHLRKLIGRMLHPVRSERISLMTLIKTARTVDIPIPFPVTNILYGRQDEFRQCSEWVREIFKGGTGRLHLSGEMGAGKTRLISELETRFRHDHSWGQMFRVTCRQRESGKMQVLDQIADQIAQRFSRSDRDQIELDPPTVAILTSSFPQLRHVLREKMGTHAEAFQPEPRRADAIDALCKLFQEVVAVGPVIIIVDDAHWADRGSHDILDGLQQEELPHLGILTTSYRGHTMQRCPPSETIVLGSLSTDAAMTLLQKSVAKHGAQVKQQTLRELVKLSEGNAFRLQEIATEFRVGGILHSLEEVDESQLADVSDPDRYWRKRFDQLTESAKRLLCCVFTAGKPALVAQLSKVSGLGPKVDRPLFDLVSSRLVMENGTRLDSLVVMHNTVAESLADLLDPQQVRQTHLAWAQLLINGDSPFEDAASIATHFYLAGQSGDALPYAIMAADHASRAFAMGEAGAWHVRVLQQVTGQARNKHLMAAADCFEQADMPEKAAEYLLMLAEESSDYQKQIEYQTRAIQWLIRNGQIDRAMPMVAKQMELYEINVSDEPVNAEVLVETFAGFAESLAEITSDGMEVIYPQLGSLAVDSAPIAFSSHELTFCSYVGRSMSFMNSELAIRLTLHGAQRAMSQEASMVRLHFGGMSSIWAAGLGGGRSPLSAKSRNCLVRMLSRLNPHVTGVIRGNLYSCLGYVASIKSEWRGVIEVIGEALLHFGNDDNPMSFEVSQARWLEIWARWNLGHWQQMQEVFHELLGDAKRRSDLLQLMLTTNGFCGNALLCQDDVESLLALHQECEALCGKTDKLELVDIFHWVQAVNLDLYQGQIASAAAKVHWMLGEIETAMVAVMPVIKLSALQLAVLTCLQLRQRSWGRVDGVSAVESPVFSDRSPLREADYVSTLLVQLAELSEFGECLAALYRGIFACQVGSMDAAREHFLEAAELADQGELLPFQLAATDWIAYLDDPYATADSLQRLMRAEGVECPEKLQRLFTVEPPRRAT</sequence>
<reference evidence="8 9" key="1">
    <citation type="submission" date="2019-02" db="EMBL/GenBank/DDBJ databases">
        <title>Deep-cultivation of Planctomycetes and their phenomic and genomic characterization uncovers novel biology.</title>
        <authorList>
            <person name="Wiegand S."/>
            <person name="Jogler M."/>
            <person name="Boedeker C."/>
            <person name="Pinto D."/>
            <person name="Vollmers J."/>
            <person name="Rivas-Marin E."/>
            <person name="Kohn T."/>
            <person name="Peeters S.H."/>
            <person name="Heuer A."/>
            <person name="Rast P."/>
            <person name="Oberbeckmann S."/>
            <person name="Bunk B."/>
            <person name="Jeske O."/>
            <person name="Meyerdierks A."/>
            <person name="Storesund J.E."/>
            <person name="Kallscheuer N."/>
            <person name="Luecker S."/>
            <person name="Lage O.M."/>
            <person name="Pohl T."/>
            <person name="Merkel B.J."/>
            <person name="Hornburger P."/>
            <person name="Mueller R.-W."/>
            <person name="Bruemmer F."/>
            <person name="Labrenz M."/>
            <person name="Spormann A.M."/>
            <person name="Op den Camp H."/>
            <person name="Overmann J."/>
            <person name="Amann R."/>
            <person name="Jetten M.S.M."/>
            <person name="Mascher T."/>
            <person name="Medema M.H."/>
            <person name="Devos D.P."/>
            <person name="Kaster A.-K."/>
            <person name="Ovreas L."/>
            <person name="Rohde M."/>
            <person name="Galperin M.Y."/>
            <person name="Jogler C."/>
        </authorList>
    </citation>
    <scope>NUCLEOTIDE SEQUENCE [LARGE SCALE GENOMIC DNA]</scope>
    <source>
        <strain evidence="8 9">SV_7m_r</strain>
    </source>
</reference>